<feature type="compositionally biased region" description="Acidic residues" evidence="1">
    <location>
        <begin position="152"/>
        <end position="162"/>
    </location>
</feature>
<feature type="region of interest" description="Disordered" evidence="1">
    <location>
        <begin position="131"/>
        <end position="170"/>
    </location>
</feature>
<organism evidence="3 4">
    <name type="scientific">Nostoc minutum NIES-26</name>
    <dbReference type="NCBI Taxonomy" id="1844469"/>
    <lineage>
        <taxon>Bacteria</taxon>
        <taxon>Bacillati</taxon>
        <taxon>Cyanobacteriota</taxon>
        <taxon>Cyanophyceae</taxon>
        <taxon>Nostocales</taxon>
        <taxon>Nostocaceae</taxon>
        <taxon>Nostoc</taxon>
    </lineage>
</organism>
<accession>A0A367RZF3</accession>
<reference evidence="3" key="1">
    <citation type="submission" date="2016-04" db="EMBL/GenBank/DDBJ databases">
        <authorList>
            <person name="Tabuchi Yagui T.R."/>
        </authorList>
    </citation>
    <scope>NUCLEOTIDE SEQUENCE [LARGE SCALE GENOMIC DNA]</scope>
    <source>
        <strain evidence="3">NIES-26</strain>
    </source>
</reference>
<gene>
    <name evidence="3" type="ORF">A6770_36325</name>
</gene>
<keyword evidence="4" id="KW-1185">Reference proteome</keyword>
<dbReference type="Proteomes" id="UP000252107">
    <property type="component" value="Unassembled WGS sequence"/>
</dbReference>
<proteinExistence type="predicted"/>
<name>A0A367RZF3_9NOSO</name>
<sequence>MKVAVQQEDLELLARTLQEQFLAQVPSGEVFQIKCAVNKDELMILTQHPVGVTVDTQQIFAVLEEVLQSLPTYREQQVQCFLRVSGDKLPYSKRSLTMKQGNKGVEEQGSREAGEAMFSSFSSFSSSSSSISSPSSSSSLLFPPQDFPYTDENQEEELEDPFDPLADTPDLLTNQTKRRQVQPILLGAALVGILVFGSGAYLLTRPCVMFECKEIQAAEKLKTESRQRISRAKSENELVTVQKQLEVTSADLITIPGWSPHYQQAEELKISLFGQSEKISQVVKALHVAATATQKTQTRANSLEELQARQHLWRQAIAPLEAIDPNSELYGFVQPRLIKYRVSLQTVNQQLLAQERWLKKLTAAKAVASVATQREASAKSLSDWRKVQSTWQIAVNALIVIPQTSPASQEAQKLLLDYKPKLATARDRATKEQLAAKSYQQALTTAKQAKIYEQQNQWQAAVIYWTQALQTAKQISQDSTYYNQAQSLTAPYSAALQQAQEKLQIDSSWQQTRTDLNKTCTSEIRICTFTINDKGITVWLSSEYEQVMQSSLFNANPQNSSPAIGATNHWQILQDALAVISDNANLPLFIYDTQGQGLYTHIPGG</sequence>
<evidence type="ECO:0000313" key="4">
    <source>
        <dbReference type="Proteomes" id="UP000252107"/>
    </source>
</evidence>
<keyword evidence="2" id="KW-1133">Transmembrane helix</keyword>
<dbReference type="AlphaFoldDB" id="A0A367RZF3"/>
<keyword evidence="2" id="KW-0812">Transmembrane</keyword>
<evidence type="ECO:0000313" key="3">
    <source>
        <dbReference type="EMBL" id="RCJ41084.1"/>
    </source>
</evidence>
<evidence type="ECO:0000256" key="2">
    <source>
        <dbReference type="SAM" id="Phobius"/>
    </source>
</evidence>
<keyword evidence="2" id="KW-0472">Membrane</keyword>
<evidence type="ECO:0000256" key="1">
    <source>
        <dbReference type="SAM" id="MobiDB-lite"/>
    </source>
</evidence>
<feature type="transmembrane region" description="Helical" evidence="2">
    <location>
        <begin position="184"/>
        <end position="203"/>
    </location>
</feature>
<protein>
    <submittedName>
        <fullName evidence="3">Uncharacterized protein</fullName>
    </submittedName>
</protein>
<comment type="caution">
    <text evidence="3">The sequence shown here is derived from an EMBL/GenBank/DDBJ whole genome shotgun (WGS) entry which is preliminary data.</text>
</comment>
<dbReference type="EMBL" id="LXQD01000026">
    <property type="protein sequence ID" value="RCJ41084.1"/>
    <property type="molecule type" value="Genomic_DNA"/>
</dbReference>